<evidence type="ECO:0000256" key="3">
    <source>
        <dbReference type="ARBA" id="ARBA00022679"/>
    </source>
</evidence>
<comment type="catalytic activity">
    <reaction evidence="1">
        <text>ATP + protein L-histidine = ADP + protein N-phospho-L-histidine.</text>
        <dbReference type="EC" id="2.7.13.3"/>
    </reaction>
</comment>
<comment type="caution">
    <text evidence="7">The sequence shown here is derived from an EMBL/GenBank/DDBJ whole genome shotgun (WGS) entry which is preliminary data.</text>
</comment>
<dbReference type="Proteomes" id="UP000681075">
    <property type="component" value="Unassembled WGS sequence"/>
</dbReference>
<sequence>MRNGERRQIHLGIAAILTVLGLLAFDLHQDREARFVAAESRASALASGLVEHADRTFETIDLSLELAVDALQASPQWAMGATRPALARAIEKLPHIRNLVLVGADGVIASDTTPSLDRPSVAERSYFIAHRDNPSLGLLLSAPLKGVKTGNVWIPASRRIVDANNKFRGVVLATVDPEFFRAFVQRMSLRDDQGSAALLLRNGAMLARFAADAPAAPAIPGTAAADRGKNLITDLLPAVANGSTQHFTASDGSDRVMAYRSSESFPIVVCITIPRAAIAAGWRQHAFLATGVAAGAILLIGFSVYAAHRRMRALQLAAENAQMAAEHAQSAVRTRARFLARVSHELRTPLHAILGFADLIRDESPGTALAEHAGQIHRAGIELHSLVEDLIDLGRIDAGHTRIEPEPMRLDELVRRVAADVGEAHGAVEVSDLPPTVVTHDRRVLSRVLRRFFEETRTGTLAGSPVRLSFAVAAEMIELSLARGGIADDELRTRPENSGVEAVAPDESGGAGALRLLELVGGHTVGLEVGGATVGRRLRLPLQAPLAA</sequence>
<dbReference type="PANTHER" id="PTHR43047:SF72">
    <property type="entry name" value="OSMOSENSING HISTIDINE PROTEIN KINASE SLN1"/>
    <property type="match status" value="1"/>
</dbReference>
<evidence type="ECO:0000256" key="2">
    <source>
        <dbReference type="ARBA" id="ARBA00012438"/>
    </source>
</evidence>
<keyword evidence="5" id="KW-0472">Membrane</keyword>
<name>A0A8S8XG71_9PROT</name>
<dbReference type="InterPro" id="IPR003661">
    <property type="entry name" value="HisK_dim/P_dom"/>
</dbReference>
<dbReference type="GO" id="GO:0005886">
    <property type="term" value="C:plasma membrane"/>
    <property type="evidence" value="ECO:0007669"/>
    <property type="project" value="TreeGrafter"/>
</dbReference>
<dbReference type="RefSeq" id="WP_420243214.1">
    <property type="nucleotide sequence ID" value="NZ_BOPV01000001.1"/>
</dbReference>
<dbReference type="GO" id="GO:0000155">
    <property type="term" value="F:phosphorelay sensor kinase activity"/>
    <property type="evidence" value="ECO:0007669"/>
    <property type="project" value="InterPro"/>
</dbReference>
<dbReference type="InterPro" id="IPR036097">
    <property type="entry name" value="HisK_dim/P_sf"/>
</dbReference>
<feature type="transmembrane region" description="Helical" evidence="5">
    <location>
        <begin position="286"/>
        <end position="307"/>
    </location>
</feature>
<keyword evidence="5" id="KW-0812">Transmembrane</keyword>
<dbReference type="SUPFAM" id="SSF47384">
    <property type="entry name" value="Homodimeric domain of signal transducing histidine kinase"/>
    <property type="match status" value="1"/>
</dbReference>
<reference evidence="7" key="1">
    <citation type="submission" date="2021-02" db="EMBL/GenBank/DDBJ databases">
        <title>Genome sequence of Rhodospirillales sp. strain TMPK1 isolated from soil.</title>
        <authorList>
            <person name="Nakai R."/>
            <person name="Kusada H."/>
            <person name="Tamaki H."/>
        </authorList>
    </citation>
    <scope>NUCLEOTIDE SEQUENCE</scope>
    <source>
        <strain evidence="7">TMPK1</strain>
    </source>
</reference>
<evidence type="ECO:0000256" key="4">
    <source>
        <dbReference type="ARBA" id="ARBA00022777"/>
    </source>
</evidence>
<dbReference type="EC" id="2.7.13.3" evidence="2"/>
<gene>
    <name evidence="7" type="ORF">TMPK1_23420</name>
</gene>
<dbReference type="CDD" id="cd12914">
    <property type="entry name" value="PDC1_DGC_like"/>
    <property type="match status" value="1"/>
</dbReference>
<dbReference type="Pfam" id="PF00512">
    <property type="entry name" value="HisKA"/>
    <property type="match status" value="1"/>
</dbReference>
<dbReference type="PROSITE" id="PS50109">
    <property type="entry name" value="HIS_KIN"/>
    <property type="match status" value="1"/>
</dbReference>
<evidence type="ECO:0000313" key="8">
    <source>
        <dbReference type="Proteomes" id="UP000681075"/>
    </source>
</evidence>
<dbReference type="SMART" id="SM00388">
    <property type="entry name" value="HisKA"/>
    <property type="match status" value="1"/>
</dbReference>
<evidence type="ECO:0000256" key="5">
    <source>
        <dbReference type="SAM" id="Phobius"/>
    </source>
</evidence>
<dbReference type="AlphaFoldDB" id="A0A8S8XG71"/>
<dbReference type="CDD" id="cd00082">
    <property type="entry name" value="HisKA"/>
    <property type="match status" value="1"/>
</dbReference>
<dbReference type="InterPro" id="IPR005467">
    <property type="entry name" value="His_kinase_dom"/>
</dbReference>
<keyword evidence="8" id="KW-1185">Reference proteome</keyword>
<protein>
    <recommendedName>
        <fullName evidence="2">histidine kinase</fullName>
        <ecNumber evidence="2">2.7.13.3</ecNumber>
    </recommendedName>
</protein>
<accession>A0A8S8XG71</accession>
<proteinExistence type="predicted"/>
<keyword evidence="4" id="KW-0418">Kinase</keyword>
<dbReference type="GO" id="GO:0009927">
    <property type="term" value="F:histidine phosphotransfer kinase activity"/>
    <property type="evidence" value="ECO:0007669"/>
    <property type="project" value="TreeGrafter"/>
</dbReference>
<dbReference type="Gene3D" id="3.30.450.20">
    <property type="entry name" value="PAS domain"/>
    <property type="match status" value="2"/>
</dbReference>
<dbReference type="Gene3D" id="1.10.287.130">
    <property type="match status" value="1"/>
</dbReference>
<keyword evidence="3" id="KW-0808">Transferase</keyword>
<keyword evidence="5" id="KW-1133">Transmembrane helix</keyword>
<dbReference type="PANTHER" id="PTHR43047">
    <property type="entry name" value="TWO-COMPONENT HISTIDINE PROTEIN KINASE"/>
    <property type="match status" value="1"/>
</dbReference>
<evidence type="ECO:0000256" key="1">
    <source>
        <dbReference type="ARBA" id="ARBA00000085"/>
    </source>
</evidence>
<organism evidence="7 8">
    <name type="scientific">Roseiterribacter gracilis</name>
    <dbReference type="NCBI Taxonomy" id="2812848"/>
    <lineage>
        <taxon>Bacteria</taxon>
        <taxon>Pseudomonadati</taxon>
        <taxon>Pseudomonadota</taxon>
        <taxon>Alphaproteobacteria</taxon>
        <taxon>Rhodospirillales</taxon>
        <taxon>Roseiterribacteraceae</taxon>
        <taxon>Roseiterribacter</taxon>
    </lineage>
</organism>
<evidence type="ECO:0000313" key="7">
    <source>
        <dbReference type="EMBL" id="GIL40105.1"/>
    </source>
</evidence>
<evidence type="ECO:0000259" key="6">
    <source>
        <dbReference type="PROSITE" id="PS50109"/>
    </source>
</evidence>
<dbReference type="EMBL" id="BOPV01000001">
    <property type="protein sequence ID" value="GIL40105.1"/>
    <property type="molecule type" value="Genomic_DNA"/>
</dbReference>
<feature type="domain" description="Histidine kinase" evidence="6">
    <location>
        <begin position="341"/>
        <end position="548"/>
    </location>
</feature>